<feature type="signal peptide" evidence="3">
    <location>
        <begin position="1"/>
        <end position="25"/>
    </location>
</feature>
<dbReference type="InterPro" id="IPR015943">
    <property type="entry name" value="WD40/YVTN_repeat-like_dom_sf"/>
</dbReference>
<dbReference type="Proteomes" id="UP000019205">
    <property type="component" value="Chromosome"/>
</dbReference>
<dbReference type="GO" id="GO:0010411">
    <property type="term" value="P:xyloglucan metabolic process"/>
    <property type="evidence" value="ECO:0007669"/>
    <property type="project" value="TreeGrafter"/>
</dbReference>
<reference evidence="4 5" key="1">
    <citation type="journal article" date="2007" name="Proc. Natl. Acad. Sci. U.S.A.">
        <title>Characterization of a marine gammaproteobacterium capable of aerobic anoxygenic photosynthesis.</title>
        <authorList>
            <person name="Fuchs B.M."/>
            <person name="Spring S."/>
            <person name="Teeling H."/>
            <person name="Quast C."/>
            <person name="Wulf J."/>
            <person name="Schattenhofer M."/>
            <person name="Yan S."/>
            <person name="Ferriera S."/>
            <person name="Johnson J."/>
            <person name="Glockner F.O."/>
            <person name="Amann R."/>
        </authorList>
    </citation>
    <scope>NUCLEOTIDE SEQUENCE [LARGE SCALE GENOMIC DNA]</scope>
    <source>
        <strain evidence="4">KT71</strain>
    </source>
</reference>
<dbReference type="PANTHER" id="PTHR43739">
    <property type="entry name" value="XYLOGLUCANASE (EUROFUNG)"/>
    <property type="match status" value="1"/>
</dbReference>
<dbReference type="InterPro" id="IPR052025">
    <property type="entry name" value="Xyloglucanase_GH74"/>
</dbReference>
<keyword evidence="5" id="KW-1185">Reference proteome</keyword>
<dbReference type="EMBL" id="AAOA02000001">
    <property type="protein sequence ID" value="EAQ98141.2"/>
    <property type="molecule type" value="Genomic_DNA"/>
</dbReference>
<name>A4A772_9GAMM</name>
<dbReference type="SUPFAM" id="SSF110296">
    <property type="entry name" value="Oligoxyloglucan reducing end-specific cellobiohydrolase"/>
    <property type="match status" value="1"/>
</dbReference>
<comment type="caution">
    <text evidence="4">The sequence shown here is derived from an EMBL/GenBank/DDBJ whole genome shotgun (WGS) entry which is preliminary data.</text>
</comment>
<dbReference type="eggNOG" id="COG4447">
    <property type="taxonomic scope" value="Bacteria"/>
</dbReference>
<dbReference type="PANTHER" id="PTHR43739:SF5">
    <property type="entry name" value="EXO-ALPHA-SIALIDASE"/>
    <property type="match status" value="1"/>
</dbReference>
<sequence length="1011" mass="110418">MSRKSLPFVSLLSLTALLQTEAGLAQNFDALEYRNVGPTRGGRVTAVAGTVQAPGTFYLGASGGGVWKTSDYGTTWNNISDGYFASPSIGDIAASQTDTNLLYVGTGSDGLRSNVIPGKGVYKSTNGGDSWTHIGLEDSGHIGAVEIDPTDNNTVWVAAIGSAFADNPERGLYKTENGGVSWSQVLKISDAVGIADVELLPNNPEVVFAAAWKARRQPWTIISGGTQEEGGLFKSVDGGDNWRRITAGLPTGLIGKIDIAISASDSSVVYALVEAPGEEGGLYRSDDQGETFTQVSSKKGLRIRPFYYGNVEADPTDADVVYVLATDYFKSVDGGKSWEELEPPHGDNHDMWINPEDPQLFIQANDGGANVTHNGGLTWSSQFNQATTELYTVDVDDQYPYWLYAGQQDNGTAIAVPSRAPYSVQNVNAWLIEAGGCETGPAVPKPGDHTTVYANCKGRFSTFNKNTGTERSYYVGATNMYGQNPKDLKYRFQRVAPVAVSPHDPNVVYHGSQYVHRTSDNGVTWETISPDLTAFEADKQVVSGSPITRDVTGEEVYSTLYSIRESAIAPGVIWTGSNDGPVHVTRDGGESWDDVTPRGLPKGGRVDSVEPSRHDPAVAYIAVLRYQLGDDKPYAYRTADYGKRWTLMTDGKNGIPADYPVRVVREDPVRPGLLYAGTDSGLFVSFDDGDSWQSFQQNLPITPVTDIRVHRDDLVVSTMGRAFWVLDDISALRQDPMPDMGDAVVLFEPAETLRYRDRPTYGDKDPDAIPQYREPSAIIDYYLPEGFDGSVTLEITTADGEFVNAFTNADAMDGDERGERVDDMAMNEIRYIKQSSLTAEGGLNRFHWDMRYRGPWRSDEKKRFTDGALAAAGEYKITLSAGDETLSQPLSIVMDPRVLEMGVTEADVQAQLALQRQVLDLLDQARRKAHSLENELESLGAGDSPRRSAIENAIRLLVTEKGTYMQPRLISQISYLSRMLDRADQEPGGEALARFDELQAEYEAVLEALEG</sequence>
<proteinExistence type="predicted"/>
<reference evidence="4 5" key="2">
    <citation type="journal article" date="2009" name="PLoS ONE">
        <title>The photosynthetic apparatus and its regulation in the aerobic gammaproteobacterium Congregibacter litoralis gen. nov., sp. nov.</title>
        <authorList>
            <person name="Spring S."/>
            <person name="Lunsdorf H."/>
            <person name="Fuchs B.M."/>
            <person name="Tindall B.J."/>
        </authorList>
    </citation>
    <scope>NUCLEOTIDE SEQUENCE [LARGE SCALE GENOMIC DNA]</scope>
    <source>
        <strain evidence="4">KT71</strain>
    </source>
</reference>
<dbReference type="OrthoDB" id="5664384at2"/>
<evidence type="ECO:0000313" key="5">
    <source>
        <dbReference type="Proteomes" id="UP000019205"/>
    </source>
</evidence>
<evidence type="ECO:0000256" key="1">
    <source>
        <dbReference type="SAM" id="Coils"/>
    </source>
</evidence>
<evidence type="ECO:0008006" key="6">
    <source>
        <dbReference type="Google" id="ProtNLM"/>
    </source>
</evidence>
<dbReference type="Gene3D" id="2.130.10.10">
    <property type="entry name" value="YVTN repeat-like/Quinoprotein amine dehydrogenase"/>
    <property type="match status" value="3"/>
</dbReference>
<dbReference type="InterPro" id="IPR036278">
    <property type="entry name" value="Sialidase_sf"/>
</dbReference>
<feature type="chain" id="PRO_5002664435" description="Sortilin N-terminal domain-containing protein" evidence="3">
    <location>
        <begin position="26"/>
        <end position="1011"/>
    </location>
</feature>
<dbReference type="SUPFAM" id="SSF50939">
    <property type="entry name" value="Sialidases"/>
    <property type="match status" value="1"/>
</dbReference>
<evidence type="ECO:0000256" key="3">
    <source>
        <dbReference type="SAM" id="SignalP"/>
    </source>
</evidence>
<protein>
    <recommendedName>
        <fullName evidence="6">Sortilin N-terminal domain-containing protein</fullName>
    </recommendedName>
</protein>
<accession>A4A772</accession>
<keyword evidence="3" id="KW-0732">Signal</keyword>
<dbReference type="HOGENOM" id="CLU_004847_0_0_6"/>
<dbReference type="STRING" id="314285.KT71_02802"/>
<keyword evidence="1" id="KW-0175">Coiled coil</keyword>
<evidence type="ECO:0000313" key="4">
    <source>
        <dbReference type="EMBL" id="EAQ98141.2"/>
    </source>
</evidence>
<gene>
    <name evidence="4" type="ORF">KT71_02802</name>
</gene>
<dbReference type="AlphaFoldDB" id="A4A772"/>
<feature type="region of interest" description="Disordered" evidence="2">
    <location>
        <begin position="587"/>
        <end position="611"/>
    </location>
</feature>
<organism evidence="4 5">
    <name type="scientific">Congregibacter litoralis KT71</name>
    <dbReference type="NCBI Taxonomy" id="314285"/>
    <lineage>
        <taxon>Bacteria</taxon>
        <taxon>Pseudomonadati</taxon>
        <taxon>Pseudomonadota</taxon>
        <taxon>Gammaproteobacteria</taxon>
        <taxon>Cellvibrionales</taxon>
        <taxon>Halieaceae</taxon>
        <taxon>Congregibacter</taxon>
    </lineage>
</organism>
<feature type="coiled-coil region" evidence="1">
    <location>
        <begin position="915"/>
        <end position="942"/>
    </location>
</feature>
<dbReference type="RefSeq" id="WP_023659742.1">
    <property type="nucleotide sequence ID" value="NZ_CM002299.1"/>
</dbReference>
<evidence type="ECO:0000256" key="2">
    <source>
        <dbReference type="SAM" id="MobiDB-lite"/>
    </source>
</evidence>